<dbReference type="EMBL" id="GBRH01177115">
    <property type="protein sequence ID" value="JAE20781.1"/>
    <property type="molecule type" value="Transcribed_RNA"/>
</dbReference>
<name>A0A0A9GDZ6_ARUDO</name>
<protein>
    <submittedName>
        <fullName evidence="1">Uncharacterized protein</fullName>
    </submittedName>
</protein>
<accession>A0A0A9GDZ6</accession>
<organism evidence="1">
    <name type="scientific">Arundo donax</name>
    <name type="common">Giant reed</name>
    <name type="synonym">Donax arundinaceus</name>
    <dbReference type="NCBI Taxonomy" id="35708"/>
    <lineage>
        <taxon>Eukaryota</taxon>
        <taxon>Viridiplantae</taxon>
        <taxon>Streptophyta</taxon>
        <taxon>Embryophyta</taxon>
        <taxon>Tracheophyta</taxon>
        <taxon>Spermatophyta</taxon>
        <taxon>Magnoliopsida</taxon>
        <taxon>Liliopsida</taxon>
        <taxon>Poales</taxon>
        <taxon>Poaceae</taxon>
        <taxon>PACMAD clade</taxon>
        <taxon>Arundinoideae</taxon>
        <taxon>Arundineae</taxon>
        <taxon>Arundo</taxon>
    </lineage>
</organism>
<proteinExistence type="predicted"/>
<reference evidence="1" key="1">
    <citation type="submission" date="2014-09" db="EMBL/GenBank/DDBJ databases">
        <authorList>
            <person name="Magalhaes I.L.F."/>
            <person name="Oliveira U."/>
            <person name="Santos F.R."/>
            <person name="Vidigal T.H.D.A."/>
            <person name="Brescovit A.D."/>
            <person name="Santos A.J."/>
        </authorList>
    </citation>
    <scope>NUCLEOTIDE SEQUENCE</scope>
    <source>
        <tissue evidence="1">Shoot tissue taken approximately 20 cm above the soil surface</tissue>
    </source>
</reference>
<reference evidence="1" key="2">
    <citation type="journal article" date="2015" name="Data Brief">
        <title>Shoot transcriptome of the giant reed, Arundo donax.</title>
        <authorList>
            <person name="Barrero R.A."/>
            <person name="Guerrero F.D."/>
            <person name="Moolhuijzen P."/>
            <person name="Goolsby J.A."/>
            <person name="Tidwell J."/>
            <person name="Bellgard S.E."/>
            <person name="Bellgard M.I."/>
        </authorList>
    </citation>
    <scope>NUCLEOTIDE SEQUENCE</scope>
    <source>
        <tissue evidence="1">Shoot tissue taken approximately 20 cm above the soil surface</tissue>
    </source>
</reference>
<evidence type="ECO:0000313" key="1">
    <source>
        <dbReference type="EMBL" id="JAE20781.1"/>
    </source>
</evidence>
<sequence>MLCQNTLTQPPQSQ</sequence>